<dbReference type="GO" id="GO:0032259">
    <property type="term" value="P:methylation"/>
    <property type="evidence" value="ECO:0007669"/>
    <property type="project" value="UniProtKB-KW"/>
</dbReference>
<dbReference type="GO" id="GO:0140944">
    <property type="term" value="F:histone H4K20 monomethyltransferase activity"/>
    <property type="evidence" value="ECO:0007669"/>
    <property type="project" value="UniProtKB-EC"/>
</dbReference>
<feature type="domain" description="SET" evidence="19">
    <location>
        <begin position="206"/>
        <end position="302"/>
    </location>
</feature>
<comment type="subcellular location">
    <subcellularLocation>
        <location evidence="2">Chromosome</location>
    </subcellularLocation>
    <subcellularLocation>
        <location evidence="1">Nucleus</location>
    </subcellularLocation>
</comment>
<keyword evidence="10" id="KW-0156">Chromatin regulator</keyword>
<dbReference type="Proteomes" id="UP000824540">
    <property type="component" value="Unassembled WGS sequence"/>
</dbReference>
<dbReference type="SUPFAM" id="SSF82199">
    <property type="entry name" value="SET domain"/>
    <property type="match status" value="1"/>
</dbReference>
<dbReference type="InterPro" id="IPR046341">
    <property type="entry name" value="SET_dom_sf"/>
</dbReference>
<keyword evidence="8" id="KW-0808">Transferase</keyword>
<dbReference type="EC" id="2.1.1.361" evidence="3"/>
<dbReference type="GO" id="GO:0005694">
    <property type="term" value="C:chromosome"/>
    <property type="evidence" value="ECO:0007669"/>
    <property type="project" value="UniProtKB-SubCell"/>
</dbReference>
<reference evidence="20" key="1">
    <citation type="thesis" date="2021" institute="BYU ScholarsArchive" country="Provo, UT, USA">
        <title>Applications of and Algorithms for Genome Assembly and Genomic Analyses with an Emphasis on Marine Teleosts.</title>
        <authorList>
            <person name="Pickett B.D."/>
        </authorList>
    </citation>
    <scope>NUCLEOTIDE SEQUENCE</scope>
    <source>
        <strain evidence="20">HI-2016</strain>
    </source>
</reference>
<dbReference type="AlphaFoldDB" id="A0A8T2N1W0"/>
<dbReference type="PROSITE" id="PS50280">
    <property type="entry name" value="SET"/>
    <property type="match status" value="1"/>
</dbReference>
<evidence type="ECO:0000256" key="9">
    <source>
        <dbReference type="ARBA" id="ARBA00022691"/>
    </source>
</evidence>
<evidence type="ECO:0000256" key="12">
    <source>
        <dbReference type="ARBA" id="ARBA00023163"/>
    </source>
</evidence>
<feature type="compositionally biased region" description="Low complexity" evidence="18">
    <location>
        <begin position="74"/>
        <end position="88"/>
    </location>
</feature>
<evidence type="ECO:0000256" key="10">
    <source>
        <dbReference type="ARBA" id="ARBA00022853"/>
    </source>
</evidence>
<accession>A0A8T2N1W0</accession>
<evidence type="ECO:0000256" key="11">
    <source>
        <dbReference type="ARBA" id="ARBA00023015"/>
    </source>
</evidence>
<dbReference type="Gene3D" id="2.170.270.10">
    <property type="entry name" value="SET domain"/>
    <property type="match status" value="1"/>
</dbReference>
<keyword evidence="11" id="KW-0805">Transcription regulation</keyword>
<evidence type="ECO:0000313" key="21">
    <source>
        <dbReference type="Proteomes" id="UP000824540"/>
    </source>
</evidence>
<evidence type="ECO:0000256" key="1">
    <source>
        <dbReference type="ARBA" id="ARBA00004123"/>
    </source>
</evidence>
<dbReference type="InterPro" id="IPR001214">
    <property type="entry name" value="SET_dom"/>
</dbReference>
<name>A0A8T2N1W0_9TELE</name>
<gene>
    <name evidence="20" type="ORF">JZ751_008155</name>
</gene>
<keyword evidence="12" id="KW-0804">Transcription</keyword>
<keyword evidence="13" id="KW-0539">Nucleus</keyword>
<protein>
    <recommendedName>
        <fullName evidence="14">[histone H4]-N-methyl-L-lysine20 N-methyltransferase KMT5B</fullName>
        <ecNumber evidence="3">2.1.1.361</ecNumber>
        <ecNumber evidence="4">2.1.1.362</ecNumber>
    </recommendedName>
    <alternativeName>
        <fullName evidence="15">[histone H4]-lysine20 N-methyltransferase KMT5B</fullName>
    </alternativeName>
</protein>
<dbReference type="FunFam" id="2.170.270.10:FF:000006">
    <property type="entry name" value="Histone-lysine N-methyltransferase"/>
    <property type="match status" value="1"/>
</dbReference>
<organism evidence="20 21">
    <name type="scientific">Albula glossodonta</name>
    <name type="common">roundjaw bonefish</name>
    <dbReference type="NCBI Taxonomy" id="121402"/>
    <lineage>
        <taxon>Eukaryota</taxon>
        <taxon>Metazoa</taxon>
        <taxon>Chordata</taxon>
        <taxon>Craniata</taxon>
        <taxon>Vertebrata</taxon>
        <taxon>Euteleostomi</taxon>
        <taxon>Actinopterygii</taxon>
        <taxon>Neopterygii</taxon>
        <taxon>Teleostei</taxon>
        <taxon>Albuliformes</taxon>
        <taxon>Albulidae</taxon>
        <taxon>Albula</taxon>
    </lineage>
</organism>
<keyword evidence="9" id="KW-0949">S-adenosyl-L-methionine</keyword>
<dbReference type="SMART" id="SM00317">
    <property type="entry name" value="SET"/>
    <property type="match status" value="1"/>
</dbReference>
<evidence type="ECO:0000256" key="16">
    <source>
        <dbReference type="ARBA" id="ARBA00048602"/>
    </source>
</evidence>
<keyword evidence="6" id="KW-0678">Repressor</keyword>
<evidence type="ECO:0000256" key="14">
    <source>
        <dbReference type="ARBA" id="ARBA00031786"/>
    </source>
</evidence>
<dbReference type="FunFam" id="1.10.10.1700:FF:000001">
    <property type="entry name" value="Histone-lysine N-methyltransferase"/>
    <property type="match status" value="1"/>
</dbReference>
<dbReference type="InterPro" id="IPR041938">
    <property type="entry name" value="Hist-Lys_N-MTase_N"/>
</dbReference>
<dbReference type="Pfam" id="PF00856">
    <property type="entry name" value="SET"/>
    <property type="match status" value="1"/>
</dbReference>
<evidence type="ECO:0000256" key="13">
    <source>
        <dbReference type="ARBA" id="ARBA00023242"/>
    </source>
</evidence>
<evidence type="ECO:0000256" key="8">
    <source>
        <dbReference type="ARBA" id="ARBA00022679"/>
    </source>
</evidence>
<dbReference type="GO" id="GO:0140941">
    <property type="term" value="F:histone H4K20me methyltransferase activity"/>
    <property type="evidence" value="ECO:0007669"/>
    <property type="project" value="UniProtKB-EC"/>
</dbReference>
<comment type="catalytic activity">
    <reaction evidence="16">
        <text>N(6),N(6)-dimethyl-L-lysyl(20)-[histone H4] + S-adenosyl-L-methionine = N(6),N(6),N(6)-trimethyl-L-lysyl(20)-[histone H4] + S-adenosyl-L-homocysteine + H(+)</text>
        <dbReference type="Rhea" id="RHEA:61992"/>
        <dbReference type="Rhea" id="RHEA-COMP:15556"/>
        <dbReference type="Rhea" id="RHEA-COMP:15998"/>
        <dbReference type="ChEBI" id="CHEBI:15378"/>
        <dbReference type="ChEBI" id="CHEBI:57856"/>
        <dbReference type="ChEBI" id="CHEBI:59789"/>
        <dbReference type="ChEBI" id="CHEBI:61961"/>
        <dbReference type="ChEBI" id="CHEBI:61976"/>
    </reaction>
    <physiologicalReaction direction="left-to-right" evidence="16">
        <dbReference type="Rhea" id="RHEA:61993"/>
    </physiologicalReaction>
</comment>
<comment type="catalytic activity">
    <reaction evidence="17">
        <text>N(6)-methyl-L-lysyl(20)-[histone H4] + S-adenosyl-L-methionine = N(6),N(6)-dimethyl-L-lysyl(20)-[histone H4] + S-adenosyl-L-homocysteine + H(+)</text>
        <dbReference type="Rhea" id="RHEA:60348"/>
        <dbReference type="Rhea" id="RHEA-COMP:15555"/>
        <dbReference type="Rhea" id="RHEA-COMP:15556"/>
        <dbReference type="ChEBI" id="CHEBI:15378"/>
        <dbReference type="ChEBI" id="CHEBI:57856"/>
        <dbReference type="ChEBI" id="CHEBI:59789"/>
        <dbReference type="ChEBI" id="CHEBI:61929"/>
        <dbReference type="ChEBI" id="CHEBI:61976"/>
        <dbReference type="EC" id="2.1.1.362"/>
    </reaction>
    <physiologicalReaction direction="left-to-right" evidence="17">
        <dbReference type="Rhea" id="RHEA:60349"/>
    </physiologicalReaction>
</comment>
<evidence type="ECO:0000256" key="2">
    <source>
        <dbReference type="ARBA" id="ARBA00004286"/>
    </source>
</evidence>
<evidence type="ECO:0000256" key="15">
    <source>
        <dbReference type="ARBA" id="ARBA00031835"/>
    </source>
</evidence>
<evidence type="ECO:0000313" key="20">
    <source>
        <dbReference type="EMBL" id="KAG9334405.1"/>
    </source>
</evidence>
<sequence length="331" mass="38224">MEDGEDAGEMAAQYASGKKPEQVGQMQGASNTETKCTWRRRLARRKWLGESKNMVLNGRRHSSRFSTEQPLGPAQPRHQAAQRAPLRPSKSSPSGRRCSRRFSAAPLEAERRYVPSSGMSAKELCENDDLTTSLILDPYLGFQTHKMNIRFRPIKGRQEELKEVIERFKKHDNLEKAFQALVSGDWARHHFLHKTKAQEKLFKEHVFVYLRMKRNDKIEYLVGCIAELSEHEENLLLRHGENDFSVMYSTRKNCAQLWLGPAAFINHDCRPNCKFVSTGRDTACVKVLRDIEPGEEISCYYGDGFFGENNEFCECYTCERYHLHRHIASTF</sequence>
<evidence type="ECO:0000256" key="17">
    <source>
        <dbReference type="ARBA" id="ARBA00048710"/>
    </source>
</evidence>
<keyword evidence="7" id="KW-0489">Methyltransferase</keyword>
<proteinExistence type="predicted"/>
<feature type="compositionally biased region" description="Polar residues" evidence="18">
    <location>
        <begin position="24"/>
        <end position="35"/>
    </location>
</feature>
<evidence type="ECO:0000256" key="3">
    <source>
        <dbReference type="ARBA" id="ARBA00012187"/>
    </source>
</evidence>
<evidence type="ECO:0000256" key="7">
    <source>
        <dbReference type="ARBA" id="ARBA00022603"/>
    </source>
</evidence>
<dbReference type="GO" id="GO:0005634">
    <property type="term" value="C:nucleus"/>
    <property type="evidence" value="ECO:0007669"/>
    <property type="project" value="UniProtKB-SubCell"/>
</dbReference>
<feature type="region of interest" description="Disordered" evidence="18">
    <location>
        <begin position="1"/>
        <end position="36"/>
    </location>
</feature>
<dbReference type="OrthoDB" id="6627536at2759"/>
<comment type="caution">
    <text evidence="20">The sequence shown here is derived from an EMBL/GenBank/DDBJ whole genome shotgun (WGS) entry which is preliminary data.</text>
</comment>
<evidence type="ECO:0000256" key="6">
    <source>
        <dbReference type="ARBA" id="ARBA00022491"/>
    </source>
</evidence>
<dbReference type="EMBL" id="JAFBMS010000151">
    <property type="protein sequence ID" value="KAG9334405.1"/>
    <property type="molecule type" value="Genomic_DNA"/>
</dbReference>
<evidence type="ECO:0000256" key="5">
    <source>
        <dbReference type="ARBA" id="ARBA00022454"/>
    </source>
</evidence>
<dbReference type="Gene3D" id="1.10.10.1700">
    <property type="entry name" value="Histone-lysine N-methyltransferase"/>
    <property type="match status" value="1"/>
</dbReference>
<dbReference type="InterPro" id="IPR039977">
    <property type="entry name" value="Suv4-20/Set9"/>
</dbReference>
<evidence type="ECO:0000256" key="4">
    <source>
        <dbReference type="ARBA" id="ARBA00012188"/>
    </source>
</evidence>
<evidence type="ECO:0000256" key="18">
    <source>
        <dbReference type="SAM" id="MobiDB-lite"/>
    </source>
</evidence>
<keyword evidence="21" id="KW-1185">Reference proteome</keyword>
<dbReference type="EC" id="2.1.1.362" evidence="4"/>
<feature type="region of interest" description="Disordered" evidence="18">
    <location>
        <begin position="49"/>
        <end position="102"/>
    </location>
</feature>
<dbReference type="PANTHER" id="PTHR12977:SF4">
    <property type="entry name" value="HISTONE-LYSINE N-METHYLTRANSFERASE KMT5B"/>
    <property type="match status" value="1"/>
</dbReference>
<dbReference type="PANTHER" id="PTHR12977">
    <property type="entry name" value="SUPPRESSOR OF VARIEGATION 4-20-RELATED"/>
    <property type="match status" value="1"/>
</dbReference>
<evidence type="ECO:0000259" key="19">
    <source>
        <dbReference type="PROSITE" id="PS50280"/>
    </source>
</evidence>
<keyword evidence="5" id="KW-0158">Chromosome</keyword>